<gene>
    <name evidence="1" type="ORF">FH972_007883</name>
</gene>
<sequence length="77" mass="8243">MEEALLLSRGEERVTWSAFTEELKSVSCMAAPMVVVTLSQFLLQVVSVMMVGHSVNSNSPASLSPALLLTSLASVFL</sequence>
<dbReference type="OrthoDB" id="2126698at2759"/>
<protein>
    <submittedName>
        <fullName evidence="1">Uncharacterized protein</fullName>
    </submittedName>
</protein>
<dbReference type="Proteomes" id="UP000327013">
    <property type="component" value="Chromosome 3"/>
</dbReference>
<organism evidence="1 2">
    <name type="scientific">Carpinus fangiana</name>
    <dbReference type="NCBI Taxonomy" id="176857"/>
    <lineage>
        <taxon>Eukaryota</taxon>
        <taxon>Viridiplantae</taxon>
        <taxon>Streptophyta</taxon>
        <taxon>Embryophyta</taxon>
        <taxon>Tracheophyta</taxon>
        <taxon>Spermatophyta</taxon>
        <taxon>Magnoliopsida</taxon>
        <taxon>eudicotyledons</taxon>
        <taxon>Gunneridae</taxon>
        <taxon>Pentapetalae</taxon>
        <taxon>rosids</taxon>
        <taxon>fabids</taxon>
        <taxon>Fagales</taxon>
        <taxon>Betulaceae</taxon>
        <taxon>Carpinus</taxon>
    </lineage>
</organism>
<keyword evidence="2" id="KW-1185">Reference proteome</keyword>
<evidence type="ECO:0000313" key="1">
    <source>
        <dbReference type="EMBL" id="KAE8022048.1"/>
    </source>
</evidence>
<proteinExistence type="predicted"/>
<evidence type="ECO:0000313" key="2">
    <source>
        <dbReference type="Proteomes" id="UP000327013"/>
    </source>
</evidence>
<name>A0A5N6QXU0_9ROSI</name>
<reference evidence="1 2" key="1">
    <citation type="submission" date="2019-06" db="EMBL/GenBank/DDBJ databases">
        <title>A chromosomal-level reference genome of Carpinus fangiana (Coryloideae, Betulaceae).</title>
        <authorList>
            <person name="Yang X."/>
            <person name="Wang Z."/>
            <person name="Zhang L."/>
            <person name="Hao G."/>
            <person name="Liu J."/>
            <person name="Yang Y."/>
        </authorList>
    </citation>
    <scope>NUCLEOTIDE SEQUENCE [LARGE SCALE GENOMIC DNA]</scope>
    <source>
        <strain evidence="1">Cfa_2016G</strain>
        <tissue evidence="1">Leaf</tissue>
    </source>
</reference>
<accession>A0A5N6QXU0</accession>
<dbReference type="EMBL" id="CM017323">
    <property type="protein sequence ID" value="KAE8022048.1"/>
    <property type="molecule type" value="Genomic_DNA"/>
</dbReference>
<dbReference type="AlphaFoldDB" id="A0A5N6QXU0"/>